<dbReference type="EMBL" id="DSYK01000668">
    <property type="protein sequence ID" value="HGS22860.1"/>
    <property type="molecule type" value="Genomic_DNA"/>
</dbReference>
<keyword evidence="4" id="KW-0411">Iron-sulfur</keyword>
<keyword evidence="1" id="KW-0949">S-adenosyl-L-methionine</keyword>
<dbReference type="InterPro" id="IPR007197">
    <property type="entry name" value="rSAM"/>
</dbReference>
<dbReference type="InterPro" id="IPR050377">
    <property type="entry name" value="Radical_SAM_PqqE_MftC-like"/>
</dbReference>
<dbReference type="InterPro" id="IPR013785">
    <property type="entry name" value="Aldolase_TIM"/>
</dbReference>
<dbReference type="PROSITE" id="PS51918">
    <property type="entry name" value="RADICAL_SAM"/>
    <property type="match status" value="1"/>
</dbReference>
<comment type="caution">
    <text evidence="6">The sequence shown here is derived from an EMBL/GenBank/DDBJ whole genome shotgun (WGS) entry which is preliminary data.</text>
</comment>
<dbReference type="PANTHER" id="PTHR11228">
    <property type="entry name" value="RADICAL SAM DOMAIN PROTEIN"/>
    <property type="match status" value="1"/>
</dbReference>
<evidence type="ECO:0000256" key="3">
    <source>
        <dbReference type="ARBA" id="ARBA00023004"/>
    </source>
</evidence>
<dbReference type="GO" id="GO:0046872">
    <property type="term" value="F:metal ion binding"/>
    <property type="evidence" value="ECO:0007669"/>
    <property type="project" value="UniProtKB-KW"/>
</dbReference>
<dbReference type="GO" id="GO:0051536">
    <property type="term" value="F:iron-sulfur cluster binding"/>
    <property type="evidence" value="ECO:0007669"/>
    <property type="project" value="UniProtKB-KW"/>
</dbReference>
<evidence type="ECO:0000256" key="1">
    <source>
        <dbReference type="ARBA" id="ARBA00022691"/>
    </source>
</evidence>
<reference evidence="6" key="1">
    <citation type="journal article" date="2020" name="mSystems">
        <title>Genome- and Community-Level Interaction Insights into Carbon Utilization and Element Cycling Functions of Hydrothermarchaeota in Hydrothermal Sediment.</title>
        <authorList>
            <person name="Zhou Z."/>
            <person name="Liu Y."/>
            <person name="Xu W."/>
            <person name="Pan J."/>
            <person name="Luo Z.H."/>
            <person name="Li M."/>
        </authorList>
    </citation>
    <scope>NUCLEOTIDE SEQUENCE [LARGE SCALE GENOMIC DNA]</scope>
    <source>
        <strain evidence="6">SpSt-573</strain>
    </source>
</reference>
<dbReference type="SFLD" id="SFLDG01067">
    <property type="entry name" value="SPASM/twitch_domain_containing"/>
    <property type="match status" value="1"/>
</dbReference>
<dbReference type="InterPro" id="IPR058240">
    <property type="entry name" value="rSAM_sf"/>
</dbReference>
<protein>
    <submittedName>
        <fullName evidence="6">Radical SAM protein</fullName>
    </submittedName>
</protein>
<name>A0A7C4PLE9_9CHLR</name>
<dbReference type="SFLD" id="SFLDS00029">
    <property type="entry name" value="Radical_SAM"/>
    <property type="match status" value="1"/>
</dbReference>
<proteinExistence type="predicted"/>
<organism evidence="6">
    <name type="scientific">Anaerolinea thermolimosa</name>
    <dbReference type="NCBI Taxonomy" id="229919"/>
    <lineage>
        <taxon>Bacteria</taxon>
        <taxon>Bacillati</taxon>
        <taxon>Chloroflexota</taxon>
        <taxon>Anaerolineae</taxon>
        <taxon>Anaerolineales</taxon>
        <taxon>Anaerolineaceae</taxon>
        <taxon>Anaerolinea</taxon>
    </lineage>
</organism>
<evidence type="ECO:0000256" key="2">
    <source>
        <dbReference type="ARBA" id="ARBA00022723"/>
    </source>
</evidence>
<dbReference type="SUPFAM" id="SSF102114">
    <property type="entry name" value="Radical SAM enzymes"/>
    <property type="match status" value="1"/>
</dbReference>
<dbReference type="CDD" id="cd01335">
    <property type="entry name" value="Radical_SAM"/>
    <property type="match status" value="1"/>
</dbReference>
<dbReference type="Gene3D" id="3.20.20.70">
    <property type="entry name" value="Aldolase class I"/>
    <property type="match status" value="1"/>
</dbReference>
<feature type="domain" description="Radical SAM core" evidence="5">
    <location>
        <begin position="3"/>
        <end position="161"/>
    </location>
</feature>
<keyword evidence="3" id="KW-0408">Iron</keyword>
<dbReference type="Pfam" id="PF04055">
    <property type="entry name" value="Radical_SAM"/>
    <property type="match status" value="1"/>
</dbReference>
<gene>
    <name evidence="6" type="ORF">ENT37_13475</name>
</gene>
<dbReference type="PANTHER" id="PTHR11228:SF7">
    <property type="entry name" value="PQQA PEPTIDE CYCLASE"/>
    <property type="match status" value="1"/>
</dbReference>
<evidence type="ECO:0000259" key="5">
    <source>
        <dbReference type="PROSITE" id="PS51918"/>
    </source>
</evidence>
<dbReference type="GO" id="GO:0003824">
    <property type="term" value="F:catalytic activity"/>
    <property type="evidence" value="ECO:0007669"/>
    <property type="project" value="InterPro"/>
</dbReference>
<accession>A0A7C4PLE9</accession>
<dbReference type="AlphaFoldDB" id="A0A7C4PLE9"/>
<evidence type="ECO:0000313" key="6">
    <source>
        <dbReference type="EMBL" id="HGS22860.1"/>
    </source>
</evidence>
<evidence type="ECO:0000256" key="4">
    <source>
        <dbReference type="ARBA" id="ARBA00023014"/>
    </source>
</evidence>
<keyword evidence="2" id="KW-0479">Metal-binding</keyword>
<sequence>MEQSKIYAVLWEITMACNSACVYCYNAFQVSRPLAKSSSVSKENALAIADKIIEADIQTVVISGGEPTTQPDIVLEVGKYLRKHCKKVSVITNGTLITDELARELAWADIEVFVSLTAPFESLHDETVGKEGAYKKTIYGIQLLVEKPSVTIIVRQLPAEI</sequence>